<dbReference type="PANTHER" id="PTHR48051:SF1">
    <property type="entry name" value="RAS SUPPRESSOR PROTEIN 1"/>
    <property type="match status" value="1"/>
</dbReference>
<evidence type="ECO:0000313" key="6">
    <source>
        <dbReference type="Proteomes" id="UP000002630"/>
    </source>
</evidence>
<dbReference type="Pfam" id="PF13855">
    <property type="entry name" value="LRR_8"/>
    <property type="match status" value="3"/>
</dbReference>
<dbReference type="InterPro" id="IPR003591">
    <property type="entry name" value="Leu-rich_rpt_typical-subtyp"/>
</dbReference>
<feature type="compositionally biased region" description="Low complexity" evidence="4">
    <location>
        <begin position="360"/>
        <end position="372"/>
    </location>
</feature>
<gene>
    <name evidence="5" type="ORF">Esi_0013_0057</name>
</gene>
<keyword evidence="1" id="KW-0433">Leucine-rich repeat</keyword>
<feature type="compositionally biased region" description="Acidic residues" evidence="4">
    <location>
        <begin position="1245"/>
        <end position="1255"/>
    </location>
</feature>
<proteinExistence type="predicted"/>
<keyword evidence="6" id="KW-1185">Reference proteome</keyword>
<dbReference type="InParanoid" id="D8LE74"/>
<feature type="region of interest" description="Disordered" evidence="4">
    <location>
        <begin position="1237"/>
        <end position="1316"/>
    </location>
</feature>
<dbReference type="GO" id="GO:0005737">
    <property type="term" value="C:cytoplasm"/>
    <property type="evidence" value="ECO:0007669"/>
    <property type="project" value="TreeGrafter"/>
</dbReference>
<dbReference type="InterPro" id="IPR032675">
    <property type="entry name" value="LRR_dom_sf"/>
</dbReference>
<dbReference type="Proteomes" id="UP000002630">
    <property type="component" value="Unassembled WGS sequence"/>
</dbReference>
<protein>
    <submittedName>
        <fullName evidence="5">Leucine rich repeat protein</fullName>
    </submittedName>
</protein>
<dbReference type="SMART" id="SM00364">
    <property type="entry name" value="LRR_BAC"/>
    <property type="match status" value="9"/>
</dbReference>
<dbReference type="OrthoDB" id="676979at2759"/>
<evidence type="ECO:0000256" key="2">
    <source>
        <dbReference type="ARBA" id="ARBA00022737"/>
    </source>
</evidence>
<dbReference type="InterPro" id="IPR050216">
    <property type="entry name" value="LRR_domain-containing"/>
</dbReference>
<evidence type="ECO:0000256" key="1">
    <source>
        <dbReference type="ARBA" id="ARBA00022614"/>
    </source>
</evidence>
<dbReference type="STRING" id="2880.D8LE74"/>
<feature type="compositionally biased region" description="Low complexity" evidence="4">
    <location>
        <begin position="1304"/>
        <end position="1316"/>
    </location>
</feature>
<keyword evidence="3" id="KW-0175">Coiled coil</keyword>
<accession>D8LE74</accession>
<dbReference type="SUPFAM" id="SSF52058">
    <property type="entry name" value="L domain-like"/>
    <property type="match status" value="2"/>
</dbReference>
<dbReference type="PANTHER" id="PTHR48051">
    <property type="match status" value="1"/>
</dbReference>
<name>D8LE74_ECTSI</name>
<evidence type="ECO:0000256" key="4">
    <source>
        <dbReference type="SAM" id="MobiDB-lite"/>
    </source>
</evidence>
<dbReference type="eggNOG" id="KOG0619">
    <property type="taxonomic scope" value="Eukaryota"/>
</dbReference>
<feature type="compositionally biased region" description="Basic and acidic residues" evidence="4">
    <location>
        <begin position="1256"/>
        <end position="1273"/>
    </location>
</feature>
<evidence type="ECO:0000256" key="3">
    <source>
        <dbReference type="SAM" id="Coils"/>
    </source>
</evidence>
<keyword evidence="2" id="KW-0677">Repeat</keyword>
<dbReference type="SMART" id="SM00369">
    <property type="entry name" value="LRR_TYP"/>
    <property type="match status" value="13"/>
</dbReference>
<organism evidence="5 6">
    <name type="scientific">Ectocarpus siliculosus</name>
    <name type="common">Brown alga</name>
    <name type="synonym">Conferva siliculosa</name>
    <dbReference type="NCBI Taxonomy" id="2880"/>
    <lineage>
        <taxon>Eukaryota</taxon>
        <taxon>Sar</taxon>
        <taxon>Stramenopiles</taxon>
        <taxon>Ochrophyta</taxon>
        <taxon>PX clade</taxon>
        <taxon>Phaeophyceae</taxon>
        <taxon>Ectocarpales</taxon>
        <taxon>Ectocarpaceae</taxon>
        <taxon>Ectocarpus</taxon>
    </lineage>
</organism>
<evidence type="ECO:0000313" key="5">
    <source>
        <dbReference type="EMBL" id="CBN74147.1"/>
    </source>
</evidence>
<feature type="coiled-coil region" evidence="3">
    <location>
        <begin position="1073"/>
        <end position="1107"/>
    </location>
</feature>
<dbReference type="Gene3D" id="3.80.10.10">
    <property type="entry name" value="Ribonuclease Inhibitor"/>
    <property type="match status" value="4"/>
</dbReference>
<feature type="region of interest" description="Disordered" evidence="4">
    <location>
        <begin position="352"/>
        <end position="372"/>
    </location>
</feature>
<dbReference type="EMBL" id="FN649760">
    <property type="protein sequence ID" value="CBN74147.1"/>
    <property type="molecule type" value="Genomic_DNA"/>
</dbReference>
<dbReference type="PROSITE" id="PS51450">
    <property type="entry name" value="LRR"/>
    <property type="match status" value="3"/>
</dbReference>
<sequence>MSTELAVTANNQARRSAVRAGTPVVMLRQSVAGSVDAANDEDGPMVAKMAEEAGDGEVEGSARIRIQPLDTRLRLHFKQTQGFSMRSRVNFGKTHMMASHPGPVNLSTAKLVESGMTYVEARKKIARATREAHQQFAREGEQQLAKEMSFRDVNERAQNAHTLGTATLTNKIERMHRRGRERQINMPRNSLELLISLRNPNFSCAHMRSVGEINLSGNKLRELPEEAQRLTSLKTLRLDNNKLSGLPDGLLNLTSLTYLSLRHNNFSNLPNRFGDLHRLEKLDLGENMLKTLPPTMGLLTSLKHLKLDGNNMPHLAVPPLLKTSNGKDQCASWVKRWNRDKKREMWVNDVTGETSDVDPTSSSVNRSSNASAASVNSTLTVGTFPYNRRRNELAARGIYEWEAALNISTGKVYYINNVNFSHVQAMPACMNRLGDMTRLVSLKLSQNKLRSLPSRLDVNCLTELPSSMVQLDRLEELCLTSNFFATFPDFAMKMAGLKKLLLGNNQLKKLPYSVGFLTSLKTLQVSLCNLTVLSLKSCKLRRLDDDVAELRCLKELYLETNLILNLPETFTRLRMLEILDAKKNRLQDCPEAIGSLSLLKRLELDGNRLEVLPPSLSQLTQLEVLTLSSNHVYQLPDEIVGLAKLKTLDVNGNMLTHLPPGFGALRLRSLKLSYNRLETLRHEVFRPKLNGTLRRLWLSNNNLLQLPDSFVELSKVQEVQMDSNPYKSPPPELLAEGITTVMKYVRVRIHRIDLLHKLILDRGFDTCLEALVPQCCGVLMSNTGYLTPPDLDEFDKAINRFINGDFYRHPLTAETILDVVQDLRATRKKEFYERMVAHLMAQIFFQETRDVFSENVFCRHTTRPWGRRGGPVGCLTIALSALFEDTPKNAFVEEFRPAFWTEALKSLPRTVFEYSHKALRKALLTLRSAYGPIATFEDLTFEFCECIDPDTGEEIRHPKGECIVPGLVVVKIIYTAQEALRRKEEEKEVFEAFKKTDTQVRKWIKTKQGMTRVTDEVKKRKAVQSFRVGIINASIAQLQGLATLKQELLVFAQQRKMQFENGEPFHFHSLANTEEATALVENAEKEVNDKRDEIEALELEKTHLKVKLKERVPEIAAQVEDSLVDKYCYVEYTEIFNRNRTRALKEGWRRPWDGMDGEDFGKWAKERNCVAADRHERPGNVAEYRAMEVPADDRDWDEAPSDLSERLNWDGTDKMETFLIPTLVEWKEKRAARALAGLDPNASASEEEDEGEDEDTKSGDGDDKQHSGVRRDDNDADGDANRSGGVDARDKSDAADGDAGAVGGSAAKADGVATTK</sequence>
<dbReference type="InterPro" id="IPR001611">
    <property type="entry name" value="Leu-rich_rpt"/>
</dbReference>
<reference evidence="5 6" key="1">
    <citation type="journal article" date="2010" name="Nature">
        <title>The Ectocarpus genome and the independent evolution of multicellularity in brown algae.</title>
        <authorList>
            <person name="Cock J.M."/>
            <person name="Sterck L."/>
            <person name="Rouze P."/>
            <person name="Scornet D."/>
            <person name="Allen A.E."/>
            <person name="Amoutzias G."/>
            <person name="Anthouard V."/>
            <person name="Artiguenave F."/>
            <person name="Aury J.M."/>
            <person name="Badger J.H."/>
            <person name="Beszteri B."/>
            <person name="Billiau K."/>
            <person name="Bonnet E."/>
            <person name="Bothwell J.H."/>
            <person name="Bowler C."/>
            <person name="Boyen C."/>
            <person name="Brownlee C."/>
            <person name="Carrano C.J."/>
            <person name="Charrier B."/>
            <person name="Cho G.Y."/>
            <person name="Coelho S.M."/>
            <person name="Collen J."/>
            <person name="Corre E."/>
            <person name="Da Silva C."/>
            <person name="Delage L."/>
            <person name="Delaroque N."/>
            <person name="Dittami S.M."/>
            <person name="Doulbeau S."/>
            <person name="Elias M."/>
            <person name="Farnham G."/>
            <person name="Gachon C.M."/>
            <person name="Gschloessl B."/>
            <person name="Heesch S."/>
            <person name="Jabbari K."/>
            <person name="Jubin C."/>
            <person name="Kawai H."/>
            <person name="Kimura K."/>
            <person name="Kloareg B."/>
            <person name="Kupper F.C."/>
            <person name="Lang D."/>
            <person name="Le Bail A."/>
            <person name="Leblanc C."/>
            <person name="Lerouge P."/>
            <person name="Lohr M."/>
            <person name="Lopez P.J."/>
            <person name="Martens C."/>
            <person name="Maumus F."/>
            <person name="Michel G."/>
            <person name="Miranda-Saavedra D."/>
            <person name="Morales J."/>
            <person name="Moreau H."/>
            <person name="Motomura T."/>
            <person name="Nagasato C."/>
            <person name="Napoli C.A."/>
            <person name="Nelson D.R."/>
            <person name="Nyvall-Collen P."/>
            <person name="Peters A.F."/>
            <person name="Pommier C."/>
            <person name="Potin P."/>
            <person name="Poulain J."/>
            <person name="Quesneville H."/>
            <person name="Read B."/>
            <person name="Rensing S.A."/>
            <person name="Ritter A."/>
            <person name="Rousvoal S."/>
            <person name="Samanta M."/>
            <person name="Samson G."/>
            <person name="Schroeder D.C."/>
            <person name="Segurens B."/>
            <person name="Strittmatter M."/>
            <person name="Tonon T."/>
            <person name="Tregear J.W."/>
            <person name="Valentin K."/>
            <person name="von Dassow P."/>
            <person name="Yamagishi T."/>
            <person name="Van de Peer Y."/>
            <person name="Wincker P."/>
        </authorList>
    </citation>
    <scope>NUCLEOTIDE SEQUENCE [LARGE SCALE GENOMIC DNA]</scope>
    <source>
        <strain evidence="6">Ec32 / CCAP1310/4</strain>
    </source>
</reference>